<evidence type="ECO:0000256" key="1">
    <source>
        <dbReference type="SAM" id="MobiDB-lite"/>
    </source>
</evidence>
<dbReference type="EMBL" id="CP031769">
    <property type="protein sequence ID" value="AXR06801.1"/>
    <property type="molecule type" value="Genomic_DNA"/>
</dbReference>
<dbReference type="Proteomes" id="UP000262073">
    <property type="component" value="Chromosome"/>
</dbReference>
<proteinExistence type="predicted"/>
<evidence type="ECO:0000313" key="3">
    <source>
        <dbReference type="Proteomes" id="UP000262073"/>
    </source>
</evidence>
<keyword evidence="3" id="KW-1185">Reference proteome</keyword>
<organism evidence="2 3">
    <name type="scientific">Salinimonas sediminis</name>
    <dbReference type="NCBI Taxonomy" id="2303538"/>
    <lineage>
        <taxon>Bacteria</taxon>
        <taxon>Pseudomonadati</taxon>
        <taxon>Pseudomonadota</taxon>
        <taxon>Gammaproteobacteria</taxon>
        <taxon>Alteromonadales</taxon>
        <taxon>Alteromonadaceae</taxon>
        <taxon>Alteromonas/Salinimonas group</taxon>
        <taxon>Salinimonas</taxon>
    </lineage>
</organism>
<dbReference type="RefSeq" id="WP_117316953.1">
    <property type="nucleotide sequence ID" value="NZ_CP031769.1"/>
</dbReference>
<accession>A0A346NMP4</accession>
<dbReference type="KEGG" id="salm:D0Y50_10820"/>
<reference evidence="2 3" key="1">
    <citation type="submission" date="2018-08" db="EMBL/GenBank/DDBJ databases">
        <title>Salinimonas sediminis sp. nov., a piezophilic bacterium isolated from a deep-sea sediment sample from the New Britain Trench.</title>
        <authorList>
            <person name="Cao J."/>
        </authorList>
    </citation>
    <scope>NUCLEOTIDE SEQUENCE [LARGE SCALE GENOMIC DNA]</scope>
    <source>
        <strain evidence="2 3">N102</strain>
    </source>
</reference>
<sequence>MLVIAGCGGQATDQTETPSSPPAPATPLIVSGERRVAEADSVALAVMPAEGITLTSVHWVFDDPAIQLLAPTSRAIGFDAPGEGLYSFSVTAQDTASNTYFYTGELEVTKTPAAPVNVRLSHQAVELGRVSLRADILSLGANDSLQWQVIQGPAVALRYDEQAAAQHVYFQAPSVSADTLLEIKATVTRANGARDSDSAYVVIKDVPQAQNGFFAGNDLYPTDLIHPFRPGPYTEALNNCLYNSQVRRSCTFATLPLIGQVNNQPDIEQILARTLVSHDWMGEAFARFLRSSAAGPDIVQLLGATTGVVIAYDIRPSFYWSATGAIYLDANNLWQTPAERDTLDLAPDYRIAYGNTLAYRTSWRYIKDNAYYYPQPGTAPAERQPRSQPQVEAALSWLLYHELAHANDVFAPQRWQQLKPTDSPLTFANQNGYLSDALAASDGLHSVILKALAQVDFGGAMATAEQEAYRAWEVASMFNDEAGLTMYSFYTPREDFALLFERFMMKYRLGIDADVGFFDSPAQIADENTGALPIVWAQRNRFNAAHMQPRVAFAIENILPHIDIASAQNAFPTPVMLPANQDWFSTVSPTVGVAKMPSGSKASQKTLRVTVSSPFEKTLPLPVNQ</sequence>
<dbReference type="AlphaFoldDB" id="A0A346NMP4"/>
<evidence type="ECO:0000313" key="2">
    <source>
        <dbReference type="EMBL" id="AXR06801.1"/>
    </source>
</evidence>
<name>A0A346NMP4_9ALTE</name>
<protein>
    <submittedName>
        <fullName evidence="2">Uncharacterized protein</fullName>
    </submittedName>
</protein>
<feature type="region of interest" description="Disordered" evidence="1">
    <location>
        <begin position="1"/>
        <end position="25"/>
    </location>
</feature>
<gene>
    <name evidence="2" type="ORF">D0Y50_10820</name>
</gene>